<feature type="transmembrane region" description="Helical" evidence="19">
    <location>
        <begin position="336"/>
        <end position="355"/>
    </location>
</feature>
<keyword evidence="19" id="KW-0472">Membrane</keyword>
<feature type="transmembrane region" description="Helical" evidence="19">
    <location>
        <begin position="168"/>
        <end position="198"/>
    </location>
</feature>
<comment type="caution">
    <text evidence="21">The sequence shown here is derived from an EMBL/GenBank/DDBJ whole genome shotgun (WGS) entry which is preliminary data.</text>
</comment>
<evidence type="ECO:0000313" key="21">
    <source>
        <dbReference type="EMBL" id="CAG9988765.1"/>
    </source>
</evidence>
<dbReference type="PROSITE" id="PS50850">
    <property type="entry name" value="MFS"/>
    <property type="match status" value="1"/>
</dbReference>
<comment type="catalytic activity">
    <reaction evidence="2">
        <text>L-lysyl-L-alanine(out) = L-lysyl-L-alanine(in)</text>
        <dbReference type="Rhea" id="RHEA:79399"/>
        <dbReference type="ChEBI" id="CHEBI:229954"/>
    </reaction>
</comment>
<sequence>MSAPQVPLGPPEEKKTSAPVISVPLEEESISAENEPVQKVIPWTYKWIALACVVAFPIGQNWTNASLGPLKNTLRQELGITNAQFGVIASADSFVNSIFPILGGMILDWWGPNPVTICCTVVIFLGSVVAAASIHISAWRMLVAGHVIMGFGIAILDQAQQKFIYHWFGAGGLAFAFGLENAISGVVGLVAGMVAIPIRDSTGWYGWTFWVPAFFCCASMLINIAYVFFEHVFIPKHYRLTSARAKAVAKSHGLNVKRTFSWDSLLKLPWQYLMLPGTQILQSGGANGFGVSAADMIRMKGYKEDTAGFMTTGQKVIRIVGAPVVGWLIDRYGHRFHLVALAPLFYVLANSLIGFTSAHPLVALVMQSIAGLINGMPLNVSIPLLVADQDKLGTAFGVWRAFNNSGATIMEVVYGVVQDGTEAMGYGRVLIVSSCIKAVGFFIGITYIIVDFKKLGKGITMTRSQREARESEIEDRDADPLTRRKPVKAWTIYVMCALVAMVATGWTLFIKYLS</sequence>
<dbReference type="InterPro" id="IPR020846">
    <property type="entry name" value="MFS_dom"/>
</dbReference>
<proteinExistence type="predicted"/>
<keyword evidence="19" id="KW-1133">Transmembrane helix</keyword>
<evidence type="ECO:0000256" key="3">
    <source>
        <dbReference type="ARBA" id="ARBA00044878"/>
    </source>
</evidence>
<comment type="function">
    <text evidence="17">Lysosomal dipeptide uniporter that selectively exports lysine, arginine or histidine-containing dipeptides with a net positive charge from the lysosome lumen into the cytosol. Could play a role in a specific type of protein O-glycosylation indirectly regulating macrophages migration and tissue invasion. Also essential for liver homeostasis.</text>
</comment>
<evidence type="ECO:0000256" key="2">
    <source>
        <dbReference type="ARBA" id="ARBA00044876"/>
    </source>
</evidence>
<keyword evidence="19" id="KW-0812">Transmembrane</keyword>
<evidence type="ECO:0000313" key="22">
    <source>
        <dbReference type="Proteomes" id="UP000754883"/>
    </source>
</evidence>
<comment type="catalytic activity">
    <reaction evidence="4">
        <text>L-alpha-aminoacyl-L-arginine(out) = L-alpha-aminoacyl-L-arginine(in)</text>
        <dbReference type="Rhea" id="RHEA:79367"/>
        <dbReference type="ChEBI" id="CHEBI:229968"/>
    </reaction>
</comment>
<comment type="catalytic activity">
    <reaction evidence="5">
        <text>L-alpha-aminoacyl-L-histidine(out) = L-alpha-aminoacyl-L-histidine(in)</text>
        <dbReference type="Rhea" id="RHEA:79375"/>
        <dbReference type="ChEBI" id="CHEBI:229967"/>
    </reaction>
</comment>
<comment type="catalytic activity">
    <reaction evidence="3">
        <text>L-histidyl-glycine(out) = L-histidyl-glycine(in)</text>
        <dbReference type="Rhea" id="RHEA:79395"/>
        <dbReference type="ChEBI" id="CHEBI:229957"/>
    </reaction>
</comment>
<comment type="catalytic activity">
    <reaction evidence="11">
        <text>L-arginyl-glycine(out) = L-arginyl-glycine(in)</text>
        <dbReference type="Rhea" id="RHEA:79391"/>
        <dbReference type="ChEBI" id="CHEBI:229955"/>
    </reaction>
</comment>
<evidence type="ECO:0000256" key="11">
    <source>
        <dbReference type="ARBA" id="ARBA00044903"/>
    </source>
</evidence>
<dbReference type="Pfam" id="PF07690">
    <property type="entry name" value="MFS_1"/>
    <property type="match status" value="2"/>
</dbReference>
<dbReference type="InterPro" id="IPR011701">
    <property type="entry name" value="MFS"/>
</dbReference>
<evidence type="ECO:0000256" key="7">
    <source>
        <dbReference type="ARBA" id="ARBA00044893"/>
    </source>
</evidence>
<dbReference type="OrthoDB" id="424834at2759"/>
<dbReference type="SUPFAM" id="SSF103473">
    <property type="entry name" value="MFS general substrate transporter"/>
    <property type="match status" value="1"/>
</dbReference>
<evidence type="ECO:0000256" key="10">
    <source>
        <dbReference type="ARBA" id="ARBA00044900"/>
    </source>
</evidence>
<reference evidence="22" key="1">
    <citation type="submission" date="2019-06" db="EMBL/GenBank/DDBJ databases">
        <authorList>
            <person name="Broberg M."/>
        </authorList>
    </citation>
    <scope>NUCLEOTIDE SEQUENCE [LARGE SCALE GENOMIC DNA]</scope>
</reference>
<dbReference type="GO" id="GO:0022857">
    <property type="term" value="F:transmembrane transporter activity"/>
    <property type="evidence" value="ECO:0007669"/>
    <property type="project" value="InterPro"/>
</dbReference>
<name>A0A9N9UKB4_9HYPO</name>
<protein>
    <recommendedName>
        <fullName evidence="15">Lysosomal dipeptide transporter MFSD1</fullName>
    </recommendedName>
    <alternativeName>
        <fullName evidence="16">Major facilitator superfamily domain-containing protein 1</fullName>
    </alternativeName>
</protein>
<dbReference type="EMBL" id="CABFNO020001454">
    <property type="protein sequence ID" value="CAG9988765.1"/>
    <property type="molecule type" value="Genomic_DNA"/>
</dbReference>
<comment type="subunit">
    <text evidence="18">Homodimer. Interacts with lysosomal protein GLMP (via lumenal domain); the interaction starts while both proteins are still in the endoplasmic reticulum and is required for stabilization of MFSD1 in lysosomes but has no direct effect on its targeting to lysosomes or transporter activity.</text>
</comment>
<feature type="transmembrane region" description="Helical" evidence="19">
    <location>
        <begin position="114"/>
        <end position="132"/>
    </location>
</feature>
<evidence type="ECO:0000256" key="4">
    <source>
        <dbReference type="ARBA" id="ARBA00044881"/>
    </source>
</evidence>
<dbReference type="PANTHER" id="PTHR23512:SF12">
    <property type="entry name" value="TRANSPORTER, PUTATIVE (AFU_ORTHOLOGUE AFUA_4G00260)-RELATED"/>
    <property type="match status" value="1"/>
</dbReference>
<feature type="transmembrane region" description="Helical" evidence="19">
    <location>
        <begin position="398"/>
        <end position="417"/>
    </location>
</feature>
<evidence type="ECO:0000256" key="9">
    <source>
        <dbReference type="ARBA" id="ARBA00044899"/>
    </source>
</evidence>
<comment type="subcellular location">
    <subcellularLocation>
        <location evidence="1">Membrane</location>
        <topology evidence="1">Multi-pass membrane protein</topology>
    </subcellularLocation>
</comment>
<organism evidence="21 22">
    <name type="scientific">Clonostachys byssicola</name>
    <dbReference type="NCBI Taxonomy" id="160290"/>
    <lineage>
        <taxon>Eukaryota</taxon>
        <taxon>Fungi</taxon>
        <taxon>Dikarya</taxon>
        <taxon>Ascomycota</taxon>
        <taxon>Pezizomycotina</taxon>
        <taxon>Sordariomycetes</taxon>
        <taxon>Hypocreomycetidae</taxon>
        <taxon>Hypocreales</taxon>
        <taxon>Bionectriaceae</taxon>
        <taxon>Clonostachys</taxon>
    </lineage>
</organism>
<evidence type="ECO:0000256" key="14">
    <source>
        <dbReference type="ARBA" id="ARBA00044924"/>
    </source>
</evidence>
<comment type="catalytic activity">
    <reaction evidence="12">
        <text>L-histidyl-L-alpha-amino acid(out) = L-histidyl-L-alpha-amino acid(in)</text>
        <dbReference type="Rhea" id="RHEA:79379"/>
        <dbReference type="ChEBI" id="CHEBI:229964"/>
    </reaction>
</comment>
<reference evidence="21 22" key="2">
    <citation type="submission" date="2021-10" db="EMBL/GenBank/DDBJ databases">
        <authorList>
            <person name="Piombo E."/>
        </authorList>
    </citation>
    <scope>NUCLEOTIDE SEQUENCE [LARGE SCALE GENOMIC DNA]</scope>
</reference>
<feature type="transmembrane region" description="Helical" evidence="19">
    <location>
        <begin position="138"/>
        <end position="156"/>
    </location>
</feature>
<evidence type="ECO:0000259" key="20">
    <source>
        <dbReference type="PROSITE" id="PS50850"/>
    </source>
</evidence>
<keyword evidence="22" id="KW-1185">Reference proteome</keyword>
<evidence type="ECO:0000256" key="12">
    <source>
        <dbReference type="ARBA" id="ARBA00044912"/>
    </source>
</evidence>
<evidence type="ECO:0000256" key="19">
    <source>
        <dbReference type="SAM" id="Phobius"/>
    </source>
</evidence>
<feature type="transmembrane region" description="Helical" evidence="19">
    <location>
        <begin position="429"/>
        <end position="450"/>
    </location>
</feature>
<evidence type="ECO:0000256" key="8">
    <source>
        <dbReference type="ARBA" id="ARBA00044898"/>
    </source>
</evidence>
<dbReference type="PANTHER" id="PTHR23512">
    <property type="entry name" value="MAJOR FACILITATOR SUPERFAMILY DOMAIN-CONTAINING PROTEIN 1"/>
    <property type="match status" value="1"/>
</dbReference>
<feature type="transmembrane region" description="Helical" evidence="19">
    <location>
        <begin position="204"/>
        <end position="229"/>
    </location>
</feature>
<dbReference type="InterPro" id="IPR036259">
    <property type="entry name" value="MFS_trans_sf"/>
</dbReference>
<dbReference type="Proteomes" id="UP000754883">
    <property type="component" value="Unassembled WGS sequence"/>
</dbReference>
<dbReference type="GO" id="GO:0016020">
    <property type="term" value="C:membrane"/>
    <property type="evidence" value="ECO:0007669"/>
    <property type="project" value="UniProtKB-SubCell"/>
</dbReference>
<evidence type="ECO:0000256" key="1">
    <source>
        <dbReference type="ARBA" id="ARBA00004141"/>
    </source>
</evidence>
<comment type="catalytic activity">
    <reaction evidence="10">
        <text>L-lysyl-L-lysine(out) = L-lysyl-L-lysine(in)</text>
        <dbReference type="Rhea" id="RHEA:79403"/>
        <dbReference type="ChEBI" id="CHEBI:229956"/>
    </reaction>
</comment>
<comment type="catalytic activity">
    <reaction evidence="6">
        <text>L-lysyl-L-alpha-amino acid(out) = L-lysyl-L-alpha-amino acid(in)</text>
        <dbReference type="Rhea" id="RHEA:79387"/>
        <dbReference type="ChEBI" id="CHEBI:229965"/>
    </reaction>
</comment>
<comment type="catalytic activity">
    <reaction evidence="13">
        <text>L-alanyl-L-lysine(out) = L-alanyl-L-lysine(in)</text>
        <dbReference type="Rhea" id="RHEA:79415"/>
        <dbReference type="ChEBI" id="CHEBI:192470"/>
    </reaction>
</comment>
<dbReference type="Gene3D" id="1.20.1250.20">
    <property type="entry name" value="MFS general substrate transporter like domains"/>
    <property type="match status" value="2"/>
</dbReference>
<feature type="transmembrane region" description="Helical" evidence="19">
    <location>
        <begin position="490"/>
        <end position="510"/>
    </location>
</feature>
<feature type="domain" description="Major facilitator superfamily (MFS) profile" evidence="20">
    <location>
        <begin position="47"/>
        <end position="452"/>
    </location>
</feature>
<comment type="catalytic activity">
    <reaction evidence="8">
        <text>L-aspartyl-L-lysine(out) = L-aspartyl-L-lysine(in)</text>
        <dbReference type="Rhea" id="RHEA:79411"/>
        <dbReference type="ChEBI" id="CHEBI:229953"/>
    </reaction>
</comment>
<gene>
    <name evidence="21" type="ORF">CBYS24578_00014178</name>
</gene>
<dbReference type="InterPro" id="IPR052187">
    <property type="entry name" value="MFSD1"/>
</dbReference>
<evidence type="ECO:0000256" key="5">
    <source>
        <dbReference type="ARBA" id="ARBA00044884"/>
    </source>
</evidence>
<feature type="transmembrane region" description="Helical" evidence="19">
    <location>
        <begin position="361"/>
        <end position="386"/>
    </location>
</feature>
<evidence type="ECO:0000256" key="13">
    <source>
        <dbReference type="ARBA" id="ARBA00044919"/>
    </source>
</evidence>
<comment type="catalytic activity">
    <reaction evidence="7">
        <text>L-alpha-aminoacyl-L-lysine(out) = L-alpha-aminoacyl-L-lysine(in)</text>
        <dbReference type="Rhea" id="RHEA:79383"/>
        <dbReference type="ChEBI" id="CHEBI:229966"/>
    </reaction>
</comment>
<comment type="catalytic activity">
    <reaction evidence="14">
        <text>L-lysyl-glycine(out) = L-lysyl-glycine(in)</text>
        <dbReference type="Rhea" id="RHEA:79407"/>
        <dbReference type="ChEBI" id="CHEBI:191202"/>
    </reaction>
</comment>
<comment type="catalytic activity">
    <reaction evidence="9">
        <text>L-arginyl-L-alpha-amino acid(out) = L-arginyl-L-alpha-amino acid(in)</text>
        <dbReference type="Rhea" id="RHEA:79371"/>
        <dbReference type="ChEBI" id="CHEBI:84315"/>
    </reaction>
</comment>
<evidence type="ECO:0000256" key="6">
    <source>
        <dbReference type="ARBA" id="ARBA00044891"/>
    </source>
</evidence>
<evidence type="ECO:0000256" key="15">
    <source>
        <dbReference type="ARBA" id="ARBA00044985"/>
    </source>
</evidence>
<evidence type="ECO:0000256" key="18">
    <source>
        <dbReference type="ARBA" id="ARBA00046376"/>
    </source>
</evidence>
<evidence type="ECO:0000256" key="17">
    <source>
        <dbReference type="ARBA" id="ARBA00045709"/>
    </source>
</evidence>
<accession>A0A9N9UKB4</accession>
<evidence type="ECO:0000256" key="16">
    <source>
        <dbReference type="ARBA" id="ARBA00045018"/>
    </source>
</evidence>
<dbReference type="AlphaFoldDB" id="A0A9N9UKB4"/>